<dbReference type="STRING" id="51028.A0A0N4V1K2"/>
<feature type="compositionally biased region" description="Basic and acidic residues" evidence="1">
    <location>
        <begin position="428"/>
        <end position="437"/>
    </location>
</feature>
<evidence type="ECO:0000313" key="2">
    <source>
        <dbReference type="EMBL" id="VDD88398.1"/>
    </source>
</evidence>
<feature type="compositionally biased region" description="Basic and acidic residues" evidence="1">
    <location>
        <begin position="630"/>
        <end position="648"/>
    </location>
</feature>
<dbReference type="Proteomes" id="UP000274131">
    <property type="component" value="Unassembled WGS sequence"/>
</dbReference>
<evidence type="ECO:0000313" key="3">
    <source>
        <dbReference type="Proteomes" id="UP000274131"/>
    </source>
</evidence>
<feature type="region of interest" description="Disordered" evidence="1">
    <location>
        <begin position="428"/>
        <end position="459"/>
    </location>
</feature>
<dbReference type="EMBL" id="UXUI01007620">
    <property type="protein sequence ID" value="VDD88398.1"/>
    <property type="molecule type" value="Genomic_DNA"/>
</dbReference>
<proteinExistence type="predicted"/>
<gene>
    <name evidence="2" type="ORF">EVEC_LOCUS3541</name>
</gene>
<dbReference type="WBParaSite" id="EVEC_0000383301-mRNA-1">
    <property type="protein sequence ID" value="EVEC_0000383301-mRNA-1"/>
    <property type="gene ID" value="EVEC_0000383301"/>
</dbReference>
<feature type="region of interest" description="Disordered" evidence="1">
    <location>
        <begin position="189"/>
        <end position="217"/>
    </location>
</feature>
<feature type="region of interest" description="Disordered" evidence="1">
    <location>
        <begin position="152"/>
        <end position="172"/>
    </location>
</feature>
<feature type="compositionally biased region" description="Acidic residues" evidence="1">
    <location>
        <begin position="616"/>
        <end position="628"/>
    </location>
</feature>
<accession>A0A0N4V1K2</accession>
<evidence type="ECO:0000313" key="4">
    <source>
        <dbReference type="WBParaSite" id="EVEC_0000383301-mRNA-1"/>
    </source>
</evidence>
<feature type="region of interest" description="Disordered" evidence="1">
    <location>
        <begin position="323"/>
        <end position="342"/>
    </location>
</feature>
<reference evidence="2 3" key="2">
    <citation type="submission" date="2018-10" db="EMBL/GenBank/DDBJ databases">
        <authorList>
            <consortium name="Pathogen Informatics"/>
        </authorList>
    </citation>
    <scope>NUCLEOTIDE SEQUENCE [LARGE SCALE GENOMIC DNA]</scope>
</reference>
<evidence type="ECO:0000256" key="1">
    <source>
        <dbReference type="SAM" id="MobiDB-lite"/>
    </source>
</evidence>
<dbReference type="AlphaFoldDB" id="A0A0N4V1K2"/>
<keyword evidence="3" id="KW-1185">Reference proteome</keyword>
<feature type="compositionally biased region" description="Polar residues" evidence="1">
    <location>
        <begin position="157"/>
        <end position="172"/>
    </location>
</feature>
<feature type="region of interest" description="Disordered" evidence="1">
    <location>
        <begin position="370"/>
        <end position="403"/>
    </location>
</feature>
<protein>
    <submittedName>
        <fullName evidence="4">Vacuolar protein sorting-associated protein VTA1</fullName>
    </submittedName>
</protein>
<feature type="compositionally biased region" description="Polar residues" evidence="1">
    <location>
        <begin position="603"/>
        <end position="614"/>
    </location>
</feature>
<name>A0A0N4V1K2_ENTVE</name>
<feature type="region of interest" description="Disordered" evidence="1">
    <location>
        <begin position="603"/>
        <end position="648"/>
    </location>
</feature>
<sequence length="648" mass="73274">MDAIQVLNGIIFGEKPDPIAVINYVALLREVFSHACANLKGKCISESDRRLMMLNQWNQIERHFLKIKPAMDLCWTVGNELDLIATYLSLALLYSQYKEVCNEEIIQVCYDAAQQARSLSRKKVGVDLEGYCEAIENIFFLRQQRYGKDGSHYIGKESSTGKRNYGTENMTSNDQQVPFASAENLRDSALKKKHRSHRNTTFQDGRNNEMHDVSSPRNNATVVVESFTEMHLDEKRGFVNIERLQREERKTAEVVSNPHEGFVNSADLRDIENKNASSGERVNDFAIEKTHLYRRSSKLPKKNEVQQGKLYVEAEMLHVKPKETSEASDVLPSGSSKETPNELPIKKTVFKAVSATVSDEDGGEVQKVEKTHLHGRSSKLPKTDAQVSVNGEEEAHSNNGSSDDPVAIIVVNVISNFRPYDTTSLEEMQKETRKEDNGSLEFPTISTNPTDFDKSKKRSSEIPISYATQPWQPEPELIVSAITAHRSTYNGTQEHQTSDRLPEAFRFDGVTLKQQLKEAIPRLRHVDRTEDKSVKSWAVETSNSDEEMQETTEEARKKENFEFASPLYSLETANQKSENKFSKHISLTDEELLEATGKTVTEVTTYQKPEQPAQTDADDSVEELEGNDDAVQRVKDVVSKQKPDNDLT</sequence>
<dbReference type="OrthoDB" id="5869492at2759"/>
<reference evidence="4" key="1">
    <citation type="submission" date="2016-04" db="UniProtKB">
        <authorList>
            <consortium name="WormBaseParasite"/>
        </authorList>
    </citation>
    <scope>IDENTIFICATION</scope>
</reference>
<organism evidence="4">
    <name type="scientific">Enterobius vermicularis</name>
    <name type="common">Human pinworm</name>
    <dbReference type="NCBI Taxonomy" id="51028"/>
    <lineage>
        <taxon>Eukaryota</taxon>
        <taxon>Metazoa</taxon>
        <taxon>Ecdysozoa</taxon>
        <taxon>Nematoda</taxon>
        <taxon>Chromadorea</taxon>
        <taxon>Rhabditida</taxon>
        <taxon>Spirurina</taxon>
        <taxon>Oxyuridomorpha</taxon>
        <taxon>Oxyuroidea</taxon>
        <taxon>Oxyuridae</taxon>
        <taxon>Enterobius</taxon>
    </lineage>
</organism>